<dbReference type="InterPro" id="IPR038726">
    <property type="entry name" value="PDDEXK_AddAB-type"/>
</dbReference>
<dbReference type="InterPro" id="IPR014017">
    <property type="entry name" value="DNA_helicase_UvrD-like_C"/>
</dbReference>
<evidence type="ECO:0000256" key="3">
    <source>
        <dbReference type="ARBA" id="ARBA00022763"/>
    </source>
</evidence>
<evidence type="ECO:0000256" key="12">
    <source>
        <dbReference type="ARBA" id="ARBA00034808"/>
    </source>
</evidence>
<keyword evidence="9" id="KW-0234">DNA repair</keyword>
<keyword evidence="3" id="KW-0227">DNA damage</keyword>
<dbReference type="STRING" id="1497955.HMPREF1872_01278"/>
<keyword evidence="8" id="KW-0238">DNA-binding</keyword>
<evidence type="ECO:0000313" key="19">
    <source>
        <dbReference type="Proteomes" id="UP000070080"/>
    </source>
</evidence>
<evidence type="ECO:0000313" key="18">
    <source>
        <dbReference type="EMBL" id="KXB39246.1"/>
    </source>
</evidence>
<name>A0A133Y7Q7_9FIRM</name>
<evidence type="ECO:0000256" key="7">
    <source>
        <dbReference type="ARBA" id="ARBA00022840"/>
    </source>
</evidence>
<dbReference type="PATRIC" id="fig|1497955.3.peg.1245"/>
<keyword evidence="19" id="KW-1185">Reference proteome</keyword>
<dbReference type="GO" id="GO:0005524">
    <property type="term" value="F:ATP binding"/>
    <property type="evidence" value="ECO:0007669"/>
    <property type="project" value="UniProtKB-UniRule"/>
</dbReference>
<dbReference type="GO" id="GO:0000725">
    <property type="term" value="P:recombinational repair"/>
    <property type="evidence" value="ECO:0007669"/>
    <property type="project" value="TreeGrafter"/>
</dbReference>
<dbReference type="GO" id="GO:0043138">
    <property type="term" value="F:3'-5' DNA helicase activity"/>
    <property type="evidence" value="ECO:0007669"/>
    <property type="project" value="UniProtKB-EC"/>
</dbReference>
<feature type="domain" description="UvrD-like helicase C-terminal" evidence="17">
    <location>
        <begin position="669"/>
        <end position="1002"/>
    </location>
</feature>
<gene>
    <name evidence="18" type="ORF">HMPREF1872_01278</name>
</gene>
<evidence type="ECO:0000256" key="8">
    <source>
        <dbReference type="ARBA" id="ARBA00023125"/>
    </source>
</evidence>
<dbReference type="GO" id="GO:0016887">
    <property type="term" value="F:ATP hydrolysis activity"/>
    <property type="evidence" value="ECO:0007669"/>
    <property type="project" value="RHEA"/>
</dbReference>
<organism evidence="18 19">
    <name type="scientific">Amygdalobacter nucleatus</name>
    <dbReference type="NCBI Taxonomy" id="3029274"/>
    <lineage>
        <taxon>Bacteria</taxon>
        <taxon>Bacillati</taxon>
        <taxon>Bacillota</taxon>
        <taxon>Clostridia</taxon>
        <taxon>Eubacteriales</taxon>
        <taxon>Oscillospiraceae</taxon>
        <taxon>Amygdalobacter</taxon>
    </lineage>
</organism>
<sequence>MSEQLNSIVKWRLQQLELNAEQYKAVTLPKGNIVVSAAAGSGKTYTMTERIMCRVLAKETTLAKLLILTFTEKASENMQTALLDKIAQIRQAFLEMPLSERESLGLDVCQTAETTLSQATSELAFAQISTIHAFCKQLIADAADLADGGIALQANEIKQAKIADEKVSDTLLEQACQRVLDYVLQVINTNAMLDWGQFSQNLTNILPDELSETTFTEQANNEFKQLCLQMNLQGENFKQTWLLLLAQLRATKDLTNLISVLKSTYKQFRSYPDYMQKLEDAAVYAYKRAENLQLAPEYSYFLKELEQAFTYFNVKADYLRTHLPGACFVKKAASPDERTEVTNYLIYLISEIQSHLAPLLAQFNSLANVKQRFSKGERAAVDLELEPDTQVYDIYKQVVAFGQSLAVPPELADKKGSKPFKFNARTAADATETLLREQYIKFVGPILQLIAPQIKIISQTEINKFSNIQPNLLNFDLGQETYLAKEQQQKNMLWVELLLALDGAYANLKKEKQVADFSDLEQTAYTLLKTKKVSDYCKEHYQEIYVDEYQDTSNIQEAILQKLAKDNLFVVGDIKQSIYAFRNAKLANFQSKVNLAKQIGSTATDSPIWTLVNFNTNYRSLPGILTFCNEIFQALFQPELFSFDYIKDAHYFQAAPKFAKQKLAPEPVVKITSCKSDIAPDNIDELQTLLASELSDKDALLSADLNAKTCEPYLIASEIKQILSEPTQLEGKSIAVLARSHSTLAKVAQALAESKLPYTLAKGKNDDTEQTTSAPTVAALELYFLVKALTNASDDETITSYLTATYVLAPLSLAEIAEIKAALEDYSQFALKHASSLSEEQVSLLKNLHYLPYHQVLDLYLAAIQFKASKLSEFLAEQIPDFLVDYAKFTQPELASKLELDLEQLYRWQDLFNELGFNAAWQTIFSEIKLKQLALNSDMLAEQASALLALRRLVKQTNKLYTYPTLANLLTAMPTASAIMLEADMPKLGTSVNLLTFHAAKGLEFDYVFIAGLDYQLKFRTNEINYADTLGFVLKDSVANGLVQYVSMSELALKIAEREAIYAEELRLLYVAFSRAKGKLYLYVNELTNNLASDEASNRASDDACATTMTLAGNGSGYMVDDGANALPVERANYGADDSASAGAGYRASKLQLAEIYQAKTYADLLNLAWQFRTYNVSLNSKNGASYYELENLTSETWLLTLAKIYLPLAKYTNIADKYAQIKLEANAETTDEEAKEENKEEVENLTAEYRDLVLKEPNVLKQAKLLSETAICKVDNKRNSGEKQAETPLYWDITTQTILATQVKNLLTNLNKLKANDLKAARPNSMLASSLAGTDLSASLPEPERLQLQVNANRLVEVELASALTPYNTKYSVSEIKHLVAPKAKLTKLKQADAKKPKSEPAETENLPLSAAKSAKIVTEFANLCDSASTMLNSPSMKQAAQIAELTFTATDRGTLIHRFLQFVDLNSLATLIHEQGNGGKNAVQSLISLLTKQLDNLVDSNIIPRAAKEIVLDVMPKLAAIYLESAETGQFRSLYEDLAIALQKETKAIYREFPFVMQWPLVKFVDYFPELISKGLADQLHNMDQAQGLDLEISVQGVIDLWWRTDKEIYLVDYKTDILSKAAQTDRANLEKFFLNHYKVPMQLYALALKQGLNLSEEEVKVHLHVYIYSVQAGTYVELKLW</sequence>
<evidence type="ECO:0000256" key="6">
    <source>
        <dbReference type="ARBA" id="ARBA00022839"/>
    </source>
</evidence>
<keyword evidence="1" id="KW-0540">Nuclease</keyword>
<dbReference type="EMBL" id="LSCV01000042">
    <property type="protein sequence ID" value="KXB39246.1"/>
    <property type="molecule type" value="Genomic_DNA"/>
</dbReference>
<dbReference type="InterPro" id="IPR014016">
    <property type="entry name" value="UvrD-like_ATP-bd"/>
</dbReference>
<dbReference type="Proteomes" id="UP000070080">
    <property type="component" value="Unassembled WGS sequence"/>
</dbReference>
<dbReference type="SUPFAM" id="SSF52540">
    <property type="entry name" value="P-loop containing nucleoside triphosphate hydrolases"/>
    <property type="match status" value="1"/>
</dbReference>
<feature type="domain" description="UvrD-like helicase ATP-binding" evidence="16">
    <location>
        <begin position="16"/>
        <end position="621"/>
    </location>
</feature>
<dbReference type="GO" id="GO:0003677">
    <property type="term" value="F:DNA binding"/>
    <property type="evidence" value="ECO:0007669"/>
    <property type="project" value="UniProtKB-KW"/>
</dbReference>
<dbReference type="PROSITE" id="PS51217">
    <property type="entry name" value="UVRD_HELICASE_CTER"/>
    <property type="match status" value="1"/>
</dbReference>
<evidence type="ECO:0000256" key="4">
    <source>
        <dbReference type="ARBA" id="ARBA00022801"/>
    </source>
</evidence>
<dbReference type="InterPro" id="IPR011604">
    <property type="entry name" value="PDDEXK-like_dom_sf"/>
</dbReference>
<dbReference type="EC" id="5.6.2.4" evidence="12"/>
<accession>A0A133Y7Q7</accession>
<dbReference type="PANTHER" id="PTHR11070:SF2">
    <property type="entry name" value="ATP-DEPENDENT DNA HELICASE SRS2"/>
    <property type="match status" value="1"/>
</dbReference>
<dbReference type="Pfam" id="PF13361">
    <property type="entry name" value="UvrD_C"/>
    <property type="match status" value="1"/>
</dbReference>
<evidence type="ECO:0000259" key="16">
    <source>
        <dbReference type="PROSITE" id="PS51198"/>
    </source>
</evidence>
<keyword evidence="15" id="KW-0175">Coiled coil</keyword>
<dbReference type="PANTHER" id="PTHR11070">
    <property type="entry name" value="UVRD / RECB / PCRA DNA HELICASE FAMILY MEMBER"/>
    <property type="match status" value="1"/>
</dbReference>
<dbReference type="RefSeq" id="WP_066714860.1">
    <property type="nucleotide sequence ID" value="NZ_JARFNM010000001.1"/>
</dbReference>
<dbReference type="GO" id="GO:0005829">
    <property type="term" value="C:cytosol"/>
    <property type="evidence" value="ECO:0007669"/>
    <property type="project" value="TreeGrafter"/>
</dbReference>
<evidence type="ECO:0000256" key="13">
    <source>
        <dbReference type="ARBA" id="ARBA00048988"/>
    </source>
</evidence>
<dbReference type="Gene3D" id="3.40.50.300">
    <property type="entry name" value="P-loop containing nucleotide triphosphate hydrolases"/>
    <property type="match status" value="4"/>
</dbReference>
<dbReference type="Gene3D" id="3.90.320.10">
    <property type="match status" value="1"/>
</dbReference>
<keyword evidence="4 14" id="KW-0378">Hydrolase</keyword>
<evidence type="ECO:0000256" key="1">
    <source>
        <dbReference type="ARBA" id="ARBA00022722"/>
    </source>
</evidence>
<dbReference type="Pfam" id="PF12705">
    <property type="entry name" value="PDDEXK_1"/>
    <property type="match status" value="1"/>
</dbReference>
<evidence type="ECO:0000256" key="5">
    <source>
        <dbReference type="ARBA" id="ARBA00022806"/>
    </source>
</evidence>
<keyword evidence="7 14" id="KW-0067">ATP-binding</keyword>
<evidence type="ECO:0000256" key="9">
    <source>
        <dbReference type="ARBA" id="ARBA00023204"/>
    </source>
</evidence>
<proteinExistence type="predicted"/>
<feature type="coiled-coil region" evidence="15">
    <location>
        <begin position="1221"/>
        <end position="1256"/>
    </location>
</feature>
<comment type="catalytic activity">
    <reaction evidence="11">
        <text>Couples ATP hydrolysis with the unwinding of duplex DNA by translocating in the 3'-5' direction.</text>
        <dbReference type="EC" id="5.6.2.4"/>
    </reaction>
</comment>
<dbReference type="InterPro" id="IPR011335">
    <property type="entry name" value="Restrct_endonuc-II-like"/>
</dbReference>
<dbReference type="SUPFAM" id="SSF52980">
    <property type="entry name" value="Restriction endonuclease-like"/>
    <property type="match status" value="1"/>
</dbReference>
<keyword evidence="5 14" id="KW-0347">Helicase</keyword>
<keyword evidence="6" id="KW-0269">Exonuclease</keyword>
<evidence type="ECO:0000256" key="15">
    <source>
        <dbReference type="SAM" id="Coils"/>
    </source>
</evidence>
<comment type="caution">
    <text evidence="18">The sequence shown here is derived from an EMBL/GenBank/DDBJ whole genome shotgun (WGS) entry which is preliminary data.</text>
</comment>
<keyword evidence="2 14" id="KW-0547">Nucleotide-binding</keyword>
<dbReference type="InterPro" id="IPR027417">
    <property type="entry name" value="P-loop_NTPase"/>
</dbReference>
<comment type="catalytic activity">
    <reaction evidence="13">
        <text>ATP + H2O = ADP + phosphate + H(+)</text>
        <dbReference type="Rhea" id="RHEA:13065"/>
        <dbReference type="ChEBI" id="CHEBI:15377"/>
        <dbReference type="ChEBI" id="CHEBI:15378"/>
        <dbReference type="ChEBI" id="CHEBI:30616"/>
        <dbReference type="ChEBI" id="CHEBI:43474"/>
        <dbReference type="ChEBI" id="CHEBI:456216"/>
        <dbReference type="EC" id="5.6.2.4"/>
    </reaction>
</comment>
<dbReference type="OrthoDB" id="9810135at2"/>
<evidence type="ECO:0000256" key="10">
    <source>
        <dbReference type="ARBA" id="ARBA00023235"/>
    </source>
</evidence>
<evidence type="ECO:0000256" key="2">
    <source>
        <dbReference type="ARBA" id="ARBA00022741"/>
    </source>
</evidence>
<keyword evidence="10" id="KW-0413">Isomerase</keyword>
<evidence type="ECO:0000256" key="14">
    <source>
        <dbReference type="PROSITE-ProRule" id="PRU00560"/>
    </source>
</evidence>
<dbReference type="Pfam" id="PF00580">
    <property type="entry name" value="UvrD-helicase"/>
    <property type="match status" value="2"/>
</dbReference>
<reference evidence="19" key="1">
    <citation type="submission" date="2016-01" db="EMBL/GenBank/DDBJ databases">
        <authorList>
            <person name="Mitreva M."/>
            <person name="Pepin K.H."/>
            <person name="Mihindukulasuriya K.A."/>
            <person name="Fulton R."/>
            <person name="Fronick C."/>
            <person name="O'Laughlin M."/>
            <person name="Miner T."/>
            <person name="Herter B."/>
            <person name="Rosa B.A."/>
            <person name="Cordes M."/>
            <person name="Tomlinson C."/>
            <person name="Wollam A."/>
            <person name="Palsikar V.B."/>
            <person name="Mardis E.R."/>
            <person name="Wilson R.K."/>
        </authorList>
    </citation>
    <scope>NUCLEOTIDE SEQUENCE [LARGE SCALE GENOMIC DNA]</scope>
    <source>
        <strain evidence="19">KA00274</strain>
    </source>
</reference>
<dbReference type="PROSITE" id="PS51198">
    <property type="entry name" value="UVRD_HELICASE_ATP_BIND"/>
    <property type="match status" value="1"/>
</dbReference>
<evidence type="ECO:0000259" key="17">
    <source>
        <dbReference type="PROSITE" id="PS51217"/>
    </source>
</evidence>
<dbReference type="GO" id="GO:0004527">
    <property type="term" value="F:exonuclease activity"/>
    <property type="evidence" value="ECO:0007669"/>
    <property type="project" value="UniProtKB-KW"/>
</dbReference>
<feature type="binding site" evidence="14">
    <location>
        <begin position="37"/>
        <end position="44"/>
    </location>
    <ligand>
        <name>ATP</name>
        <dbReference type="ChEBI" id="CHEBI:30616"/>
    </ligand>
</feature>
<dbReference type="InterPro" id="IPR000212">
    <property type="entry name" value="DNA_helicase_UvrD/REP"/>
</dbReference>
<protein>
    <recommendedName>
        <fullName evidence="12">DNA 3'-5' helicase</fullName>
        <ecNumber evidence="12">5.6.2.4</ecNumber>
    </recommendedName>
</protein>
<evidence type="ECO:0000256" key="11">
    <source>
        <dbReference type="ARBA" id="ARBA00034617"/>
    </source>
</evidence>